<dbReference type="SMART" id="SM00360">
    <property type="entry name" value="RRM"/>
    <property type="match status" value="1"/>
</dbReference>
<dbReference type="CDD" id="cd00590">
    <property type="entry name" value="RRM_SF"/>
    <property type="match status" value="1"/>
</dbReference>
<dbReference type="GO" id="GO:0003723">
    <property type="term" value="F:RNA binding"/>
    <property type="evidence" value="ECO:0007669"/>
    <property type="project" value="UniProtKB-UniRule"/>
</dbReference>
<evidence type="ECO:0000259" key="2">
    <source>
        <dbReference type="PROSITE" id="PS50102"/>
    </source>
</evidence>
<keyword evidence="1" id="KW-0694">RNA-binding</keyword>
<feature type="domain" description="RRM" evidence="2">
    <location>
        <begin position="224"/>
        <end position="313"/>
    </location>
</feature>
<proteinExistence type="predicted"/>
<gene>
    <name evidence="3" type="ORF">L207DRAFT_514703</name>
</gene>
<dbReference type="SUPFAM" id="SSF54928">
    <property type="entry name" value="RNA-binding domain, RBD"/>
    <property type="match status" value="1"/>
</dbReference>
<evidence type="ECO:0000256" key="1">
    <source>
        <dbReference type="PROSITE-ProRule" id="PRU00176"/>
    </source>
</evidence>
<sequence length="565" mass="63821">MAEGDEIASVTSESDTGFLDFQLIPRNPDGIAPDHNIESHRLLASICPLTLYRQGVMTHFHHKSSTCGMRAVCRDHLLGKCSKKQCRDAHVKFTCNDFIVKGSCDISRLHNGGEDHHKWYEHENDLDLRLYLAKSCAIHWENPTLPEDLIRLEPLAFHKDIAAQALFLDQEILPLSSKYPGVPFSSILEIEPSVVLPPGSMTVAMNRKPWTEKSDDKGQDNRRDTILVNNIPEGTTEDEIRAFFYSFGTFKYAKVLSSKVLYQESSASKVKGGGGFCTAFITFTEQDAGVEAKTRMHGYPMGSNRLVVKWPNSASRQHSGRSNEGNEPILRHYGTLHPALSGSQEEMTARAFGRHYETGHMNVPLHTQLPVNEFDEREHAIENGANIDESTFHLPSGILPEDRQDYQRNGYYDHRISDQLHHQSSLFTNLGGLPIWGADWYTPNPHYPGVQPESSTYHAALDNMHTFNSFNPQEQHYVYGRVEHLGSVDMQSSQRTLEEHDRIRVAKEDDNLALETNNRGHYHEDEDDQGAKILEDVDDEADVYRTGTQRAGLLKSLGRTRSLSI</sequence>
<organism evidence="3 4">
    <name type="scientific">Hyaloscypha variabilis (strain UAMH 11265 / GT02V1 / F)</name>
    <name type="common">Meliniomyces variabilis</name>
    <dbReference type="NCBI Taxonomy" id="1149755"/>
    <lineage>
        <taxon>Eukaryota</taxon>
        <taxon>Fungi</taxon>
        <taxon>Dikarya</taxon>
        <taxon>Ascomycota</taxon>
        <taxon>Pezizomycotina</taxon>
        <taxon>Leotiomycetes</taxon>
        <taxon>Helotiales</taxon>
        <taxon>Hyaloscyphaceae</taxon>
        <taxon>Hyaloscypha</taxon>
        <taxon>Hyaloscypha variabilis</taxon>
    </lineage>
</organism>
<dbReference type="InterPro" id="IPR000504">
    <property type="entry name" value="RRM_dom"/>
</dbReference>
<dbReference type="AlphaFoldDB" id="A0A2J6RG13"/>
<name>A0A2J6RG13_HYAVF</name>
<protein>
    <recommendedName>
        <fullName evidence="2">RRM domain-containing protein</fullName>
    </recommendedName>
</protein>
<keyword evidence="4" id="KW-1185">Reference proteome</keyword>
<dbReference type="PROSITE" id="PS50102">
    <property type="entry name" value="RRM"/>
    <property type="match status" value="1"/>
</dbReference>
<dbReference type="Gene3D" id="3.30.70.330">
    <property type="match status" value="1"/>
</dbReference>
<evidence type="ECO:0000313" key="3">
    <source>
        <dbReference type="EMBL" id="PMD37430.1"/>
    </source>
</evidence>
<evidence type="ECO:0000313" key="4">
    <source>
        <dbReference type="Proteomes" id="UP000235786"/>
    </source>
</evidence>
<dbReference type="InterPro" id="IPR012677">
    <property type="entry name" value="Nucleotide-bd_a/b_plait_sf"/>
</dbReference>
<dbReference type="Pfam" id="PF00076">
    <property type="entry name" value="RRM_1"/>
    <property type="match status" value="1"/>
</dbReference>
<dbReference type="InterPro" id="IPR035979">
    <property type="entry name" value="RBD_domain_sf"/>
</dbReference>
<reference evidence="3 4" key="1">
    <citation type="submission" date="2016-04" db="EMBL/GenBank/DDBJ databases">
        <title>A degradative enzymes factory behind the ericoid mycorrhizal symbiosis.</title>
        <authorList>
            <consortium name="DOE Joint Genome Institute"/>
            <person name="Martino E."/>
            <person name="Morin E."/>
            <person name="Grelet G."/>
            <person name="Kuo A."/>
            <person name="Kohler A."/>
            <person name="Daghino S."/>
            <person name="Barry K."/>
            <person name="Choi C."/>
            <person name="Cichocki N."/>
            <person name="Clum A."/>
            <person name="Copeland A."/>
            <person name="Hainaut M."/>
            <person name="Haridas S."/>
            <person name="Labutti K."/>
            <person name="Lindquist E."/>
            <person name="Lipzen A."/>
            <person name="Khouja H.-R."/>
            <person name="Murat C."/>
            <person name="Ohm R."/>
            <person name="Olson A."/>
            <person name="Spatafora J."/>
            <person name="Veneault-Fourrey C."/>
            <person name="Henrissat B."/>
            <person name="Grigoriev I."/>
            <person name="Martin F."/>
            <person name="Perotto S."/>
        </authorList>
    </citation>
    <scope>NUCLEOTIDE SEQUENCE [LARGE SCALE GENOMIC DNA]</scope>
    <source>
        <strain evidence="3 4">F</strain>
    </source>
</reference>
<dbReference type="EMBL" id="KZ613949">
    <property type="protein sequence ID" value="PMD37430.1"/>
    <property type="molecule type" value="Genomic_DNA"/>
</dbReference>
<dbReference type="Proteomes" id="UP000235786">
    <property type="component" value="Unassembled WGS sequence"/>
</dbReference>
<accession>A0A2J6RG13</accession>